<keyword evidence="4" id="KW-1185">Reference proteome</keyword>
<accession>A0ABS5TE25</accession>
<feature type="domain" description="Alpha/beta-hydrolase catalytic" evidence="2">
    <location>
        <begin position="415"/>
        <end position="562"/>
    </location>
</feature>
<feature type="transmembrane region" description="Helical" evidence="1">
    <location>
        <begin position="323"/>
        <end position="347"/>
    </location>
</feature>
<evidence type="ECO:0000259" key="2">
    <source>
        <dbReference type="Pfam" id="PF10081"/>
    </source>
</evidence>
<evidence type="ECO:0000313" key="4">
    <source>
        <dbReference type="Proteomes" id="UP001197247"/>
    </source>
</evidence>
<feature type="transmembrane region" description="Helical" evidence="1">
    <location>
        <begin position="359"/>
        <end position="378"/>
    </location>
</feature>
<dbReference type="Pfam" id="PF10081">
    <property type="entry name" value="Abhydrolase_9"/>
    <property type="match status" value="2"/>
</dbReference>
<dbReference type="Proteomes" id="UP001197247">
    <property type="component" value="Unassembled WGS sequence"/>
</dbReference>
<keyword evidence="1" id="KW-0472">Membrane</keyword>
<proteinExistence type="predicted"/>
<reference evidence="3 4" key="1">
    <citation type="submission" date="2021-05" db="EMBL/GenBank/DDBJ databases">
        <title>Kineosporia and Streptomyces sp. nov. two new marine actinobacteria isolated from Coral.</title>
        <authorList>
            <person name="Buangrab K."/>
            <person name="Sutthacheep M."/>
            <person name="Yeemin T."/>
            <person name="Harunari E."/>
            <person name="Igarashi Y."/>
            <person name="Kanchanasin P."/>
            <person name="Tanasupawat S."/>
            <person name="Phongsopitanun W."/>
        </authorList>
    </citation>
    <scope>NUCLEOTIDE SEQUENCE [LARGE SCALE GENOMIC DNA]</scope>
    <source>
        <strain evidence="3 4">J2-2</strain>
    </source>
</reference>
<sequence>MIGRVLAVLAGVLVVFGVGGWGSTVDDESPGHPAAEAAVRALVNGGEVVLPSGFETVRSYRPEVVRLPSGDLRAVAPHGGCTSPIGGSPYGFSDACREHDLGYDLLRFAQTQGQPLGPWARRAIDAEFARQMRAGCDGPGCRATAGLYSGAVRLNSWRQGQGVPAPESPVALAGPVLAGVLVGAGLLLAQGRHSGSHWKFARTRWKFARSRDPRRRPVNPLTHWPTVSATGLLALVLPPRMLPHPLPVDIAVGALTLLLGHGAAVAAGRLLSRVRPAPPRPARAPIARAPIALAPAVLALTVLRTQHRGTLLTGRLGEPAPPAWQAFAAVGGAVLLATSIALLAVGLHRMSRRIPRRRLILTASLPVLVWALASARPVPAGAGALATKRAEFLAGARSAAQIGAVTGRPAVAPHRVYVTRDEARNASARADLAVAETERAGGLGSAAVLIVVPTGSGWVNGRVVGTLEQLYDGDLTTVAVQYSATPSWLAYLRGGDGVRESAAALIHAARERIDRLPPQHRPDLLVYGESLGAWGALPSLTGPAGPATDDVDAALLTGVPRGLSVTGPGRATFNHPDDPVPDWTLRPSPVAFLRITADVIAAENAPAGHGHRYGRETATAWCELLRLHSCSPS</sequence>
<keyword evidence="1" id="KW-1133">Transmembrane helix</keyword>
<gene>
    <name evidence="3" type="ORF">KIH74_10235</name>
</gene>
<feature type="transmembrane region" description="Helical" evidence="1">
    <location>
        <begin position="221"/>
        <end position="238"/>
    </location>
</feature>
<dbReference type="InterPro" id="IPR027787">
    <property type="entry name" value="Alpha/beta-hydrolase_catalytic"/>
</dbReference>
<comment type="caution">
    <text evidence="3">The sequence shown here is derived from an EMBL/GenBank/DDBJ whole genome shotgun (WGS) entry which is preliminary data.</text>
</comment>
<feature type="transmembrane region" description="Helical" evidence="1">
    <location>
        <begin position="250"/>
        <end position="272"/>
    </location>
</feature>
<evidence type="ECO:0000313" key="3">
    <source>
        <dbReference type="EMBL" id="MBT0769300.1"/>
    </source>
</evidence>
<name>A0ABS5TE25_9ACTN</name>
<dbReference type="RefSeq" id="WP_214155606.1">
    <property type="nucleotide sequence ID" value="NZ_JAHBAY010000004.1"/>
</dbReference>
<feature type="transmembrane region" description="Helical" evidence="1">
    <location>
        <begin position="284"/>
        <end position="303"/>
    </location>
</feature>
<protein>
    <submittedName>
        <fullName evidence="3">Alpha/beta-hydrolase family protein</fullName>
    </submittedName>
</protein>
<dbReference type="SUPFAM" id="SSF48619">
    <property type="entry name" value="Phospholipase A2, PLA2"/>
    <property type="match status" value="1"/>
</dbReference>
<feature type="domain" description="Alpha/beta-hydrolase catalytic" evidence="2">
    <location>
        <begin position="590"/>
        <end position="629"/>
    </location>
</feature>
<dbReference type="Gene3D" id="1.20.90.10">
    <property type="entry name" value="Phospholipase A2 domain"/>
    <property type="match status" value="1"/>
</dbReference>
<dbReference type="EMBL" id="JAHBAY010000004">
    <property type="protein sequence ID" value="MBT0769300.1"/>
    <property type="molecule type" value="Genomic_DNA"/>
</dbReference>
<organism evidence="3 4">
    <name type="scientific">Kineosporia corallincola</name>
    <dbReference type="NCBI Taxonomy" id="2835133"/>
    <lineage>
        <taxon>Bacteria</taxon>
        <taxon>Bacillati</taxon>
        <taxon>Actinomycetota</taxon>
        <taxon>Actinomycetes</taxon>
        <taxon>Kineosporiales</taxon>
        <taxon>Kineosporiaceae</taxon>
        <taxon>Kineosporia</taxon>
    </lineage>
</organism>
<evidence type="ECO:0000256" key="1">
    <source>
        <dbReference type="SAM" id="Phobius"/>
    </source>
</evidence>
<feature type="transmembrane region" description="Helical" evidence="1">
    <location>
        <begin position="170"/>
        <end position="189"/>
    </location>
</feature>
<keyword evidence="1" id="KW-0812">Transmembrane</keyword>
<dbReference type="InterPro" id="IPR036444">
    <property type="entry name" value="PLipase_A2_dom_sf"/>
</dbReference>